<evidence type="ECO:0000313" key="2">
    <source>
        <dbReference type="Proteomes" id="UP000282977"/>
    </source>
</evidence>
<dbReference type="AlphaFoldDB" id="A0A437J383"/>
<reference evidence="1 2" key="1">
    <citation type="submission" date="2019-01" db="EMBL/GenBank/DDBJ databases">
        <authorList>
            <person name="Chen W.-M."/>
        </authorList>
    </citation>
    <scope>NUCLEOTIDE SEQUENCE [LARGE SCALE GENOMIC DNA]</scope>
    <source>
        <strain evidence="1 2">TLA-22</strain>
    </source>
</reference>
<organism evidence="1 2">
    <name type="scientific">Sphingobium algorifonticola</name>
    <dbReference type="NCBI Taxonomy" id="2008318"/>
    <lineage>
        <taxon>Bacteria</taxon>
        <taxon>Pseudomonadati</taxon>
        <taxon>Pseudomonadota</taxon>
        <taxon>Alphaproteobacteria</taxon>
        <taxon>Sphingomonadales</taxon>
        <taxon>Sphingomonadaceae</taxon>
        <taxon>Sphingobium</taxon>
    </lineage>
</organism>
<dbReference type="Proteomes" id="UP000282977">
    <property type="component" value="Unassembled WGS sequence"/>
</dbReference>
<sequence>MIPTGSAVRSSSDEEHRLREGTKQALLVAMMSQRCGATISELVEATGWKANTVHAALSTFRKSGRNIVAEDIASRRVYRIYDEDRSKL</sequence>
<dbReference type="InterPro" id="IPR021880">
    <property type="entry name" value="DUF3489"/>
</dbReference>
<dbReference type="Pfam" id="PF11994">
    <property type="entry name" value="DUF3489"/>
    <property type="match status" value="1"/>
</dbReference>
<dbReference type="OrthoDB" id="7206991at2"/>
<protein>
    <submittedName>
        <fullName evidence="1">DUF3489 domain-containing protein</fullName>
    </submittedName>
</protein>
<accession>A0A437J383</accession>
<evidence type="ECO:0000313" key="1">
    <source>
        <dbReference type="EMBL" id="RVT38760.1"/>
    </source>
</evidence>
<comment type="caution">
    <text evidence="1">The sequence shown here is derived from an EMBL/GenBank/DDBJ whole genome shotgun (WGS) entry which is preliminary data.</text>
</comment>
<keyword evidence="2" id="KW-1185">Reference proteome</keyword>
<name>A0A437J383_9SPHN</name>
<proteinExistence type="predicted"/>
<dbReference type="RefSeq" id="WP_127692082.1">
    <property type="nucleotide sequence ID" value="NZ_RZUL01000014.1"/>
</dbReference>
<gene>
    <name evidence="1" type="ORF">ENE74_17115</name>
</gene>
<dbReference type="EMBL" id="RZUL01000014">
    <property type="protein sequence ID" value="RVT38760.1"/>
    <property type="molecule type" value="Genomic_DNA"/>
</dbReference>